<dbReference type="InterPro" id="IPR004316">
    <property type="entry name" value="SWEET_rpt"/>
</dbReference>
<keyword evidence="1" id="KW-0812">Transmembrane</keyword>
<gene>
    <name evidence="2" type="ORF">LEP1GSC195_1648</name>
</gene>
<keyword evidence="1" id="KW-1133">Transmembrane helix</keyword>
<dbReference type="GO" id="GO:0016020">
    <property type="term" value="C:membrane"/>
    <property type="evidence" value="ECO:0007669"/>
    <property type="project" value="InterPro"/>
</dbReference>
<name>R9A4S9_9LEPT</name>
<organism evidence="2 3">
    <name type="scientific">Leptospira wolbachii serovar Codice str. CDC</name>
    <dbReference type="NCBI Taxonomy" id="1218599"/>
    <lineage>
        <taxon>Bacteria</taxon>
        <taxon>Pseudomonadati</taxon>
        <taxon>Spirochaetota</taxon>
        <taxon>Spirochaetia</taxon>
        <taxon>Leptospirales</taxon>
        <taxon>Leptospiraceae</taxon>
        <taxon>Leptospira</taxon>
    </lineage>
</organism>
<dbReference type="Gene3D" id="1.20.1280.290">
    <property type="match status" value="1"/>
</dbReference>
<dbReference type="Proteomes" id="UP000013984">
    <property type="component" value="Unassembled WGS sequence"/>
</dbReference>
<keyword evidence="1" id="KW-0472">Membrane</keyword>
<evidence type="ECO:0000256" key="1">
    <source>
        <dbReference type="SAM" id="Phobius"/>
    </source>
</evidence>
<keyword evidence="3" id="KW-1185">Reference proteome</keyword>
<feature type="transmembrane region" description="Helical" evidence="1">
    <location>
        <begin position="20"/>
        <end position="38"/>
    </location>
</feature>
<comment type="caution">
    <text evidence="2">The sequence shown here is derived from an EMBL/GenBank/DDBJ whole genome shotgun (WGS) entry which is preliminary data.</text>
</comment>
<dbReference type="AlphaFoldDB" id="R9A4S9"/>
<reference evidence="2" key="1">
    <citation type="submission" date="2013-04" db="EMBL/GenBank/DDBJ databases">
        <authorList>
            <person name="Harkins D.M."/>
            <person name="Durkin A.S."/>
            <person name="Brinkac L.M."/>
            <person name="Haft D.H."/>
            <person name="Selengut J.D."/>
            <person name="Sanka R."/>
            <person name="DePew J."/>
            <person name="Purushe J."/>
            <person name="Galloway R.L."/>
            <person name="Vinetz J.M."/>
            <person name="Sutton G.G."/>
            <person name="Nierman W.C."/>
            <person name="Fouts D.E."/>
        </authorList>
    </citation>
    <scope>NUCLEOTIDE SEQUENCE [LARGE SCALE GENOMIC DNA]</scope>
    <source>
        <strain evidence="2">CDC</strain>
    </source>
</reference>
<evidence type="ECO:0000313" key="2">
    <source>
        <dbReference type="EMBL" id="EOQ95240.1"/>
    </source>
</evidence>
<dbReference type="STRING" id="1218599.LEP1GSC195_1648"/>
<proteinExistence type="predicted"/>
<protein>
    <submittedName>
        <fullName evidence="2">Sugar efflux transporter for intercellular exchange domain protein</fullName>
    </submittedName>
</protein>
<dbReference type="EMBL" id="AOGZ02000014">
    <property type="protein sequence ID" value="EOQ95240.1"/>
    <property type="molecule type" value="Genomic_DNA"/>
</dbReference>
<evidence type="ECO:0000313" key="3">
    <source>
        <dbReference type="Proteomes" id="UP000013984"/>
    </source>
</evidence>
<sequence>MFFLGVLLWFVYGVLRSDFPIILANAVTIFFVSIILYYKLTTEEKT</sequence>
<dbReference type="Pfam" id="PF03083">
    <property type="entry name" value="MtN3_slv"/>
    <property type="match status" value="1"/>
</dbReference>
<accession>R9A4S9</accession>